<comment type="subcellular location">
    <subcellularLocation>
        <location evidence="1">Preautophagosomal structure membrane</location>
        <topology evidence="1">Peripheral membrane protein</topology>
    </subcellularLocation>
</comment>
<dbReference type="GO" id="GO:0005776">
    <property type="term" value="C:autophagosome"/>
    <property type="evidence" value="ECO:0007669"/>
    <property type="project" value="TreeGrafter"/>
</dbReference>
<evidence type="ECO:0000256" key="12">
    <source>
        <dbReference type="ARBA" id="ARBA00047899"/>
    </source>
</evidence>
<dbReference type="PROSITE" id="PS50011">
    <property type="entry name" value="PROTEIN_KINASE_DOM"/>
    <property type="match status" value="1"/>
</dbReference>
<keyword evidence="5" id="KW-0723">Serine/threonine-protein kinase</keyword>
<evidence type="ECO:0000256" key="4">
    <source>
        <dbReference type="ARBA" id="ARBA00019599"/>
    </source>
</evidence>
<dbReference type="GO" id="GO:0005524">
    <property type="term" value="F:ATP binding"/>
    <property type="evidence" value="ECO:0007669"/>
    <property type="project" value="UniProtKB-UniRule"/>
</dbReference>
<dbReference type="GO" id="GO:0061709">
    <property type="term" value="P:reticulophagy"/>
    <property type="evidence" value="ECO:0007669"/>
    <property type="project" value="TreeGrafter"/>
</dbReference>
<evidence type="ECO:0000256" key="3">
    <source>
        <dbReference type="ARBA" id="ARBA00018572"/>
    </source>
</evidence>
<dbReference type="RefSeq" id="XP_002545208.1">
    <property type="nucleotide sequence ID" value="XM_002545162.1"/>
</dbReference>
<dbReference type="SMART" id="SM00220">
    <property type="entry name" value="S_TKc"/>
    <property type="match status" value="1"/>
</dbReference>
<dbReference type="PROSITE" id="PS00107">
    <property type="entry name" value="PROTEIN_KINASE_ATP"/>
    <property type="match status" value="1"/>
</dbReference>
<evidence type="ECO:0000256" key="15">
    <source>
        <dbReference type="SAM" id="MobiDB-lite"/>
    </source>
</evidence>
<sequence length="528" mass="59538">MARPKPHPLALFSIVPKNDGAWAILHHPHNRHLVSVVPDPEVKGQSTYGLNIGFHIGSKSRSTLATLGRGADVTVEGANISRIQCSFEIHETTREIMLYDRSTSHSTQVCGTGSTPFKLGHPRRVVVDNRTNLEFGFGGVACNLAHFHLIWHARNFSIEEQINCREDKPCLARTVDETPTVVPSQRVTRIHTPGNQHPEIRYTLRVQLGKGSFGEVWRVANIDSGEHLAVKMVEWPALQSHNYILLKREVETLARISHPNIIEYISAQGPKDNYLEIFMGVRDGTVQDLIRVDDLFVRDPLSADLLLHQMLQALDYLTFKGLIHRDVKPENVLYTALPDGSYHYQLTDFGLCNVIGNARTFAGSGFYIAPELENNRGAQQTSKMDVWSLLVTLTYAMNMGRFREKPLHTIQLRIKAVHEAVSEEIFRPLRDMAHIDPNQRASAADMLDELFNGVGRTTPRNQIRNDITQNALLRPQVQQFRPSDEGGKRPEQLHGAMVTKRPEQGTNDQPGSREASQTSIFPDRRFEN</sequence>
<dbReference type="GO" id="GO:0010506">
    <property type="term" value="P:regulation of autophagy"/>
    <property type="evidence" value="ECO:0007669"/>
    <property type="project" value="InterPro"/>
</dbReference>
<feature type="binding site" evidence="14">
    <location>
        <position position="231"/>
    </location>
    <ligand>
        <name>ATP</name>
        <dbReference type="ChEBI" id="CHEBI:30616"/>
    </ligand>
</feature>
<evidence type="ECO:0000313" key="17">
    <source>
        <dbReference type="EMBL" id="EEP79879.1"/>
    </source>
</evidence>
<feature type="compositionally biased region" description="Basic and acidic residues" evidence="15">
    <location>
        <begin position="482"/>
        <end position="492"/>
    </location>
</feature>
<feature type="compositionally biased region" description="Polar residues" evidence="15">
    <location>
        <begin position="504"/>
        <end position="520"/>
    </location>
</feature>
<dbReference type="PANTHER" id="PTHR24348">
    <property type="entry name" value="SERINE/THREONINE-PROTEIN KINASE UNC-51-RELATED"/>
    <property type="match status" value="1"/>
</dbReference>
<keyword evidence="18" id="KW-1185">Reference proteome</keyword>
<evidence type="ECO:0000256" key="5">
    <source>
        <dbReference type="ARBA" id="ARBA00022527"/>
    </source>
</evidence>
<dbReference type="InterPro" id="IPR045269">
    <property type="entry name" value="Atg1-like"/>
</dbReference>
<organism evidence="17 18">
    <name type="scientific">Uncinocarpus reesii (strain UAMH 1704)</name>
    <dbReference type="NCBI Taxonomy" id="336963"/>
    <lineage>
        <taxon>Eukaryota</taxon>
        <taxon>Fungi</taxon>
        <taxon>Dikarya</taxon>
        <taxon>Ascomycota</taxon>
        <taxon>Pezizomycotina</taxon>
        <taxon>Eurotiomycetes</taxon>
        <taxon>Eurotiomycetidae</taxon>
        <taxon>Onygenales</taxon>
        <taxon>Onygenaceae</taxon>
        <taxon>Uncinocarpus</taxon>
    </lineage>
</organism>
<comment type="catalytic activity">
    <reaction evidence="12">
        <text>L-threonyl-[protein] + ATP = O-phospho-L-threonyl-[protein] + ADP + H(+)</text>
        <dbReference type="Rhea" id="RHEA:46608"/>
        <dbReference type="Rhea" id="RHEA-COMP:11060"/>
        <dbReference type="Rhea" id="RHEA-COMP:11605"/>
        <dbReference type="ChEBI" id="CHEBI:15378"/>
        <dbReference type="ChEBI" id="CHEBI:30013"/>
        <dbReference type="ChEBI" id="CHEBI:30616"/>
        <dbReference type="ChEBI" id="CHEBI:61977"/>
        <dbReference type="ChEBI" id="CHEBI:456216"/>
        <dbReference type="EC" id="2.7.11.1"/>
    </reaction>
</comment>
<dbReference type="HOGENOM" id="CLU_029466_1_1_1"/>
<gene>
    <name evidence="17" type="ORF">UREG_04725</name>
</gene>
<dbReference type="GO" id="GO:0000045">
    <property type="term" value="P:autophagosome assembly"/>
    <property type="evidence" value="ECO:0007669"/>
    <property type="project" value="TreeGrafter"/>
</dbReference>
<evidence type="ECO:0000256" key="13">
    <source>
        <dbReference type="ARBA" id="ARBA00048679"/>
    </source>
</evidence>
<evidence type="ECO:0000256" key="9">
    <source>
        <dbReference type="ARBA" id="ARBA00022840"/>
    </source>
</evidence>
<dbReference type="Pfam" id="PF00069">
    <property type="entry name" value="Pkinase"/>
    <property type="match status" value="1"/>
</dbReference>
<dbReference type="OMA" id="NIRYMEM"/>
<dbReference type="eggNOG" id="KOG0198">
    <property type="taxonomic scope" value="Eukaryota"/>
</dbReference>
<dbReference type="GO" id="GO:0005829">
    <property type="term" value="C:cytosol"/>
    <property type="evidence" value="ECO:0007669"/>
    <property type="project" value="TreeGrafter"/>
</dbReference>
<dbReference type="SUPFAM" id="SSF56112">
    <property type="entry name" value="Protein kinase-like (PK-like)"/>
    <property type="match status" value="1"/>
</dbReference>
<dbReference type="AlphaFoldDB" id="C4JQQ8"/>
<feature type="region of interest" description="Disordered" evidence="15">
    <location>
        <begin position="479"/>
        <end position="528"/>
    </location>
</feature>
<evidence type="ECO:0000256" key="1">
    <source>
        <dbReference type="ARBA" id="ARBA00004623"/>
    </source>
</evidence>
<keyword evidence="10" id="KW-0072">Autophagy</keyword>
<evidence type="ECO:0000256" key="11">
    <source>
        <dbReference type="ARBA" id="ARBA00030237"/>
    </source>
</evidence>
<evidence type="ECO:0000313" key="18">
    <source>
        <dbReference type="Proteomes" id="UP000002058"/>
    </source>
</evidence>
<dbReference type="KEGG" id="ure:UREG_04725"/>
<protein>
    <recommendedName>
        <fullName evidence="3">Serine/threonine-protein kinase ATG1</fullName>
        <ecNumber evidence="2">2.7.11.1</ecNumber>
    </recommendedName>
    <alternativeName>
        <fullName evidence="11">Autophagy-related protein 1</fullName>
    </alternativeName>
    <alternativeName>
        <fullName evidence="4">Serine/threonine-protein kinase atg1</fullName>
    </alternativeName>
</protein>
<evidence type="ECO:0000256" key="14">
    <source>
        <dbReference type="PROSITE-ProRule" id="PRU10141"/>
    </source>
</evidence>
<dbReference type="GeneID" id="8441361"/>
<dbReference type="InParanoid" id="C4JQQ8"/>
<dbReference type="PROSITE" id="PS00108">
    <property type="entry name" value="PROTEIN_KINASE_ST"/>
    <property type="match status" value="1"/>
</dbReference>
<dbReference type="OrthoDB" id="4062651at2759"/>
<evidence type="ECO:0000259" key="16">
    <source>
        <dbReference type="PROSITE" id="PS50011"/>
    </source>
</evidence>
<dbReference type="CDD" id="cd00180">
    <property type="entry name" value="PKc"/>
    <property type="match status" value="1"/>
</dbReference>
<dbReference type="GO" id="GO:0034727">
    <property type="term" value="P:piecemeal microautophagy of the nucleus"/>
    <property type="evidence" value="ECO:0007669"/>
    <property type="project" value="TreeGrafter"/>
</dbReference>
<dbReference type="STRING" id="336963.C4JQQ8"/>
<dbReference type="GO" id="GO:0042594">
    <property type="term" value="P:response to starvation"/>
    <property type="evidence" value="ECO:0007669"/>
    <property type="project" value="TreeGrafter"/>
</dbReference>
<dbReference type="GO" id="GO:0000422">
    <property type="term" value="P:autophagy of mitochondrion"/>
    <property type="evidence" value="ECO:0007669"/>
    <property type="project" value="TreeGrafter"/>
</dbReference>
<accession>C4JQQ8</accession>
<feature type="domain" description="Protein kinase" evidence="16">
    <location>
        <begin position="202"/>
        <end position="452"/>
    </location>
</feature>
<dbReference type="InterPro" id="IPR008271">
    <property type="entry name" value="Ser/Thr_kinase_AS"/>
</dbReference>
<dbReference type="Proteomes" id="UP000002058">
    <property type="component" value="Unassembled WGS sequence"/>
</dbReference>
<proteinExistence type="predicted"/>
<dbReference type="InterPro" id="IPR017441">
    <property type="entry name" value="Protein_kinase_ATP_BS"/>
</dbReference>
<evidence type="ECO:0000256" key="2">
    <source>
        <dbReference type="ARBA" id="ARBA00012513"/>
    </source>
</evidence>
<keyword evidence="9 14" id="KW-0067">ATP-binding</keyword>
<dbReference type="Gene3D" id="1.10.510.10">
    <property type="entry name" value="Transferase(Phosphotransferase) domain 1"/>
    <property type="match status" value="1"/>
</dbReference>
<dbReference type="GO" id="GO:0034045">
    <property type="term" value="C:phagophore assembly site membrane"/>
    <property type="evidence" value="ECO:0007669"/>
    <property type="project" value="UniProtKB-SubCell"/>
</dbReference>
<reference evidence="18" key="1">
    <citation type="journal article" date="2009" name="Genome Res.">
        <title>Comparative genomic analyses of the human fungal pathogens Coccidioides and their relatives.</title>
        <authorList>
            <person name="Sharpton T.J."/>
            <person name="Stajich J.E."/>
            <person name="Rounsley S.D."/>
            <person name="Gardner M.J."/>
            <person name="Wortman J.R."/>
            <person name="Jordar V.S."/>
            <person name="Maiti R."/>
            <person name="Kodira C.D."/>
            <person name="Neafsey D.E."/>
            <person name="Zeng Q."/>
            <person name="Hung C.-Y."/>
            <person name="McMahan C."/>
            <person name="Muszewska A."/>
            <person name="Grynberg M."/>
            <person name="Mandel M.A."/>
            <person name="Kellner E.M."/>
            <person name="Barker B.M."/>
            <person name="Galgiani J.N."/>
            <person name="Orbach M.J."/>
            <person name="Kirkland T.N."/>
            <person name="Cole G.T."/>
            <person name="Henn M.R."/>
            <person name="Birren B.W."/>
            <person name="Taylor J.W."/>
        </authorList>
    </citation>
    <scope>NUCLEOTIDE SEQUENCE [LARGE SCALE GENOMIC DNA]</scope>
    <source>
        <strain evidence="18">UAMH 1704</strain>
    </source>
</reference>
<dbReference type="EC" id="2.7.11.1" evidence="2"/>
<evidence type="ECO:0000256" key="7">
    <source>
        <dbReference type="ARBA" id="ARBA00022741"/>
    </source>
</evidence>
<evidence type="ECO:0000256" key="10">
    <source>
        <dbReference type="ARBA" id="ARBA00023006"/>
    </source>
</evidence>
<name>C4JQQ8_UNCRE</name>
<keyword evidence="7 14" id="KW-0547">Nucleotide-binding</keyword>
<keyword evidence="6" id="KW-0808">Transferase</keyword>
<dbReference type="EMBL" id="CH476616">
    <property type="protein sequence ID" value="EEP79879.1"/>
    <property type="molecule type" value="Genomic_DNA"/>
</dbReference>
<dbReference type="GO" id="GO:0004674">
    <property type="term" value="F:protein serine/threonine kinase activity"/>
    <property type="evidence" value="ECO:0007669"/>
    <property type="project" value="UniProtKB-KW"/>
</dbReference>
<evidence type="ECO:0000256" key="6">
    <source>
        <dbReference type="ARBA" id="ARBA00022679"/>
    </source>
</evidence>
<dbReference type="InterPro" id="IPR011009">
    <property type="entry name" value="Kinase-like_dom_sf"/>
</dbReference>
<keyword evidence="8" id="KW-0418">Kinase</keyword>
<evidence type="ECO:0000256" key="8">
    <source>
        <dbReference type="ARBA" id="ARBA00022777"/>
    </source>
</evidence>
<dbReference type="PANTHER" id="PTHR24348:SF22">
    <property type="entry name" value="NON-SPECIFIC SERINE_THREONINE PROTEIN KINASE"/>
    <property type="match status" value="1"/>
</dbReference>
<dbReference type="VEuPathDB" id="FungiDB:UREG_04725"/>
<comment type="catalytic activity">
    <reaction evidence="13">
        <text>L-seryl-[protein] + ATP = O-phospho-L-seryl-[protein] + ADP + H(+)</text>
        <dbReference type="Rhea" id="RHEA:17989"/>
        <dbReference type="Rhea" id="RHEA-COMP:9863"/>
        <dbReference type="Rhea" id="RHEA-COMP:11604"/>
        <dbReference type="ChEBI" id="CHEBI:15378"/>
        <dbReference type="ChEBI" id="CHEBI:29999"/>
        <dbReference type="ChEBI" id="CHEBI:30616"/>
        <dbReference type="ChEBI" id="CHEBI:83421"/>
        <dbReference type="ChEBI" id="CHEBI:456216"/>
        <dbReference type="EC" id="2.7.11.1"/>
    </reaction>
</comment>
<dbReference type="InterPro" id="IPR000719">
    <property type="entry name" value="Prot_kinase_dom"/>
</dbReference>